<reference evidence="8" key="1">
    <citation type="submission" date="2019-09" db="EMBL/GenBank/DDBJ databases">
        <title>Draft genome information of white flower Hibiscus syriacus.</title>
        <authorList>
            <person name="Kim Y.-M."/>
        </authorList>
    </citation>
    <scope>NUCLEOTIDE SEQUENCE [LARGE SCALE GENOMIC DNA]</scope>
    <source>
        <strain evidence="8">YM2019G1</strain>
    </source>
</reference>
<dbReference type="FunFam" id="2.60.120.330:FF:000005">
    <property type="entry name" value="1-aminocyclopropane-1-carboxylate oxidase homolog 1"/>
    <property type="match status" value="1"/>
</dbReference>
<keyword evidence="9" id="KW-1185">Reference proteome</keyword>
<dbReference type="PROSITE" id="PS51471">
    <property type="entry name" value="FE2OG_OXY"/>
    <property type="match status" value="1"/>
</dbReference>
<evidence type="ECO:0000256" key="6">
    <source>
        <dbReference type="RuleBase" id="RU003682"/>
    </source>
</evidence>
<dbReference type="InterPro" id="IPR026992">
    <property type="entry name" value="DIOX_N"/>
</dbReference>
<evidence type="ECO:0000259" key="7">
    <source>
        <dbReference type="PROSITE" id="PS51471"/>
    </source>
</evidence>
<keyword evidence="4 6" id="KW-0560">Oxidoreductase</keyword>
<comment type="caution">
    <text evidence="8">The sequence shown here is derived from an EMBL/GenBank/DDBJ whole genome shotgun (WGS) entry which is preliminary data.</text>
</comment>
<comment type="similarity">
    <text evidence="2 6">Belongs to the iron/ascorbate-dependent oxidoreductase family.</text>
</comment>
<dbReference type="Proteomes" id="UP000436088">
    <property type="component" value="Unassembled WGS sequence"/>
</dbReference>
<evidence type="ECO:0000256" key="5">
    <source>
        <dbReference type="ARBA" id="ARBA00023004"/>
    </source>
</evidence>
<gene>
    <name evidence="8" type="ORF">F3Y22_tig00110443pilonHSYRG00150</name>
</gene>
<dbReference type="PANTHER" id="PTHR10209:SF854">
    <property type="entry name" value="1-AMINOCYCLOPROPANE-1-CARBOXYLATE OXIDASE HOMOLOG 1-LIKE"/>
    <property type="match status" value="1"/>
</dbReference>
<evidence type="ECO:0000313" key="8">
    <source>
        <dbReference type="EMBL" id="KAE8704772.1"/>
    </source>
</evidence>
<protein>
    <submittedName>
        <fullName evidence="8">1-aminocyclopropane-1-carboxylate oxidase-like protein 1</fullName>
    </submittedName>
</protein>
<name>A0A6A3APG8_HIBSY</name>
<evidence type="ECO:0000256" key="2">
    <source>
        <dbReference type="ARBA" id="ARBA00008056"/>
    </source>
</evidence>
<dbReference type="Pfam" id="PF03171">
    <property type="entry name" value="2OG-FeII_Oxy"/>
    <property type="match status" value="1"/>
</dbReference>
<feature type="domain" description="Fe2OG dioxygenase" evidence="7">
    <location>
        <begin position="173"/>
        <end position="274"/>
    </location>
</feature>
<dbReference type="GO" id="GO:0051213">
    <property type="term" value="F:dioxygenase activity"/>
    <property type="evidence" value="ECO:0007669"/>
    <property type="project" value="UniProtKB-ARBA"/>
</dbReference>
<dbReference type="GO" id="GO:0046872">
    <property type="term" value="F:metal ion binding"/>
    <property type="evidence" value="ECO:0007669"/>
    <property type="project" value="UniProtKB-KW"/>
</dbReference>
<evidence type="ECO:0000256" key="1">
    <source>
        <dbReference type="ARBA" id="ARBA00001962"/>
    </source>
</evidence>
<evidence type="ECO:0000256" key="4">
    <source>
        <dbReference type="ARBA" id="ARBA00023002"/>
    </source>
</evidence>
<dbReference type="Gene3D" id="2.60.120.330">
    <property type="entry name" value="B-lactam Antibiotic, Isopenicillin N Synthase, Chain"/>
    <property type="match status" value="1"/>
</dbReference>
<comment type="cofactor">
    <cofactor evidence="1">
        <name>Fe cation</name>
        <dbReference type="ChEBI" id="CHEBI:24875"/>
    </cofactor>
</comment>
<dbReference type="SUPFAM" id="SSF51197">
    <property type="entry name" value="Clavaminate synthase-like"/>
    <property type="match status" value="1"/>
</dbReference>
<keyword evidence="5 6" id="KW-0408">Iron</keyword>
<dbReference type="Pfam" id="PF14226">
    <property type="entry name" value="DIOX_N"/>
    <property type="match status" value="1"/>
</dbReference>
<dbReference type="InterPro" id="IPR005123">
    <property type="entry name" value="Oxoglu/Fe-dep_dioxygenase_dom"/>
</dbReference>
<dbReference type="InterPro" id="IPR044861">
    <property type="entry name" value="IPNS-like_FE2OG_OXY"/>
</dbReference>
<accession>A0A6A3APG8</accession>
<evidence type="ECO:0000313" key="9">
    <source>
        <dbReference type="Proteomes" id="UP000436088"/>
    </source>
</evidence>
<evidence type="ECO:0000256" key="3">
    <source>
        <dbReference type="ARBA" id="ARBA00022723"/>
    </source>
</evidence>
<organism evidence="8 9">
    <name type="scientific">Hibiscus syriacus</name>
    <name type="common">Rose of Sharon</name>
    <dbReference type="NCBI Taxonomy" id="106335"/>
    <lineage>
        <taxon>Eukaryota</taxon>
        <taxon>Viridiplantae</taxon>
        <taxon>Streptophyta</taxon>
        <taxon>Embryophyta</taxon>
        <taxon>Tracheophyta</taxon>
        <taxon>Spermatophyta</taxon>
        <taxon>Magnoliopsida</taxon>
        <taxon>eudicotyledons</taxon>
        <taxon>Gunneridae</taxon>
        <taxon>Pentapetalae</taxon>
        <taxon>rosids</taxon>
        <taxon>malvids</taxon>
        <taxon>Malvales</taxon>
        <taxon>Malvaceae</taxon>
        <taxon>Malvoideae</taxon>
        <taxon>Hibiscus</taxon>
    </lineage>
</organism>
<proteinExistence type="inferred from homology"/>
<dbReference type="AlphaFoldDB" id="A0A6A3APG8"/>
<sequence>MQHQLSRTMTEKIKSGPPPVDVKIPVIDFAGVNTDSTRRAVIIDEIRSACDKWGFFQLVNHGIPATTLEEMITGIRRFNEQDPKPKKSFILQKNRRRSHSTLKSTCPELWLYWRDTLTCVMAPNPPAPEEIPEACRYILLDYTNNVMSLGHTLFELLSELLGLNPNHLKDIGCAEGLYVMGHYSPACPEPELTMGTGIHTDSGFLTVLLQDQIGGLQVLHDDQWIDVTPIPGTLIINLGDMLQLITNDKYISMYHRVLARDVGPRILIASFFRTYIQLENASRVYGPIKELLSEDKQPIYKETNAVDYFKFKHVEGVEGTSALAHFKL</sequence>
<dbReference type="EMBL" id="VEPZ02000988">
    <property type="protein sequence ID" value="KAE8704772.1"/>
    <property type="molecule type" value="Genomic_DNA"/>
</dbReference>
<dbReference type="PANTHER" id="PTHR10209">
    <property type="entry name" value="OXIDOREDUCTASE, 2OG-FE II OXYGENASE FAMILY PROTEIN"/>
    <property type="match status" value="1"/>
</dbReference>
<keyword evidence="3 6" id="KW-0479">Metal-binding</keyword>
<dbReference type="InterPro" id="IPR027443">
    <property type="entry name" value="IPNS-like_sf"/>
</dbReference>